<dbReference type="RefSeq" id="XP_017024509.1">
    <property type="nucleotide sequence ID" value="XM_017169020.3"/>
</dbReference>
<keyword evidence="3" id="KW-1185">Reference proteome</keyword>
<dbReference type="OrthoDB" id="7866327at2759"/>
<name>A0A6P4ILW4_DROKI</name>
<reference evidence="3" key="1">
    <citation type="submission" date="2025-05" db="UniProtKB">
        <authorList>
            <consortium name="RefSeq"/>
        </authorList>
    </citation>
    <scope>NUCLEOTIDE SEQUENCE [LARGE SCALE GENOMIC DNA]</scope>
    <source>
        <strain evidence="3">14028-0561.14</strain>
    </source>
</reference>
<sequence>MDVTEFLSRTDRRNLKSQIDFQVARKMREWYQDVDNRRMNLSLLLQTEALQADEEIAEMLQEQADEAERKRHEWIEMERLKREEAEKELVKVKKQQREIENSEAHRHMQTKEILLETKQAQLHQIEEKKALKRRQACVEVLWQRVWQRLDESRAQQEEYELKLRNLIEGRCQAQNMDRDRELKGQMAQEVLADQRECSQNLEFANEMDILKKQQDLKKDKDKRRKQLTDLQDQIKLNLKIQANRAEANLREDTFYNILEDRQIYEELMEKHCARAQNRDWHQRYMTHTAEERSARQEQDRRRERDYLGTGCVLSQQQKQPYGRAVR</sequence>
<gene>
    <name evidence="4" type="primary">LOC108076273</name>
</gene>
<feature type="compositionally biased region" description="Basic and acidic residues" evidence="2">
    <location>
        <begin position="288"/>
        <end position="306"/>
    </location>
</feature>
<keyword evidence="4" id="KW-0282">Flagellum</keyword>
<evidence type="ECO:0000256" key="1">
    <source>
        <dbReference type="SAM" id="Coils"/>
    </source>
</evidence>
<evidence type="ECO:0000256" key="2">
    <source>
        <dbReference type="SAM" id="MobiDB-lite"/>
    </source>
</evidence>
<feature type="region of interest" description="Disordered" evidence="2">
    <location>
        <begin position="288"/>
        <end position="326"/>
    </location>
</feature>
<organism evidence="3 4">
    <name type="scientific">Drosophila kikkawai</name>
    <name type="common">Fruit fly</name>
    <dbReference type="NCBI Taxonomy" id="30033"/>
    <lineage>
        <taxon>Eukaryota</taxon>
        <taxon>Metazoa</taxon>
        <taxon>Ecdysozoa</taxon>
        <taxon>Arthropoda</taxon>
        <taxon>Hexapoda</taxon>
        <taxon>Insecta</taxon>
        <taxon>Pterygota</taxon>
        <taxon>Neoptera</taxon>
        <taxon>Endopterygota</taxon>
        <taxon>Diptera</taxon>
        <taxon>Brachycera</taxon>
        <taxon>Muscomorpha</taxon>
        <taxon>Ephydroidea</taxon>
        <taxon>Drosophilidae</taxon>
        <taxon>Drosophila</taxon>
        <taxon>Sophophora</taxon>
    </lineage>
</organism>
<keyword evidence="1" id="KW-0175">Coiled coil</keyword>
<keyword evidence="4" id="KW-0966">Cell projection</keyword>
<dbReference type="OMA" id="LWQRVWQ"/>
<protein>
    <submittedName>
        <fullName evidence="4">Cilia- and flagella-associated protein 53</fullName>
    </submittedName>
</protein>
<evidence type="ECO:0000313" key="4">
    <source>
        <dbReference type="RefSeq" id="XP_017024509.1"/>
    </source>
</evidence>
<proteinExistence type="predicted"/>
<evidence type="ECO:0000313" key="3">
    <source>
        <dbReference type="Proteomes" id="UP001652661"/>
    </source>
</evidence>
<dbReference type="GeneID" id="108076273"/>
<reference evidence="4" key="2">
    <citation type="submission" date="2025-08" db="UniProtKB">
        <authorList>
            <consortium name="RefSeq"/>
        </authorList>
    </citation>
    <scope>IDENTIFICATION</scope>
    <source>
        <strain evidence="4">14028-0561.14</strain>
        <tissue evidence="4">Whole fly</tissue>
    </source>
</reference>
<accession>A0A6P4ILW4</accession>
<feature type="coiled-coil region" evidence="1">
    <location>
        <begin position="50"/>
        <end position="169"/>
    </location>
</feature>
<dbReference type="Proteomes" id="UP001652661">
    <property type="component" value="Chromosome 2R"/>
</dbReference>
<dbReference type="AlphaFoldDB" id="A0A6P4ILW4"/>
<keyword evidence="4" id="KW-0969">Cilium</keyword>